<dbReference type="PROSITE" id="PS50234">
    <property type="entry name" value="VWFA"/>
    <property type="match status" value="1"/>
</dbReference>
<protein>
    <recommendedName>
        <fullName evidence="4">VWFA domain-containing protein</fullName>
    </recommendedName>
</protein>
<dbReference type="PANTHER" id="PTHR48103">
    <property type="entry name" value="MIDASIN-RELATED"/>
    <property type="match status" value="1"/>
</dbReference>
<keyword evidence="6" id="KW-1185">Reference proteome</keyword>
<gene>
    <name evidence="5" type="ORF">CANCADRAFT_58337</name>
</gene>
<dbReference type="GO" id="GO:0005524">
    <property type="term" value="F:ATP binding"/>
    <property type="evidence" value="ECO:0007669"/>
    <property type="project" value="UniProtKB-KW"/>
</dbReference>
<reference evidence="6" key="1">
    <citation type="submission" date="2016-02" db="EMBL/GenBank/DDBJ databases">
        <title>Comparative genomics of biotechnologically important yeasts.</title>
        <authorList>
            <consortium name="DOE Joint Genome Institute"/>
            <person name="Riley R."/>
            <person name="Haridas S."/>
            <person name="Wolfe K.H."/>
            <person name="Lopes M.R."/>
            <person name="Hittinger C.T."/>
            <person name="Goker M."/>
            <person name="Salamov A."/>
            <person name="Wisecaver J."/>
            <person name="Long T.M."/>
            <person name="Aerts A.L."/>
            <person name="Barry K."/>
            <person name="Choi C."/>
            <person name="Clum A."/>
            <person name="Coughlan A.Y."/>
            <person name="Deshpande S."/>
            <person name="Douglass A.P."/>
            <person name="Hanson S.J."/>
            <person name="Klenk H.-P."/>
            <person name="Labutti K."/>
            <person name="Lapidus A."/>
            <person name="Lindquist E."/>
            <person name="Lipzen A."/>
            <person name="Meier-Kolthoff J.P."/>
            <person name="Ohm R.A."/>
            <person name="Otillar R.P."/>
            <person name="Pangilinan J."/>
            <person name="Peng Y."/>
            <person name="Rokas A."/>
            <person name="Rosa C.A."/>
            <person name="Scheuner C."/>
            <person name="Sibirny A.A."/>
            <person name="Slot J.C."/>
            <person name="Stielow J.B."/>
            <person name="Sun H."/>
            <person name="Kurtzman C.P."/>
            <person name="Blackwell M."/>
            <person name="Jeffries T.W."/>
            <person name="Grigoriev I.V."/>
        </authorList>
    </citation>
    <scope>NUCLEOTIDE SEQUENCE [LARGE SCALE GENOMIC DNA]</scope>
    <source>
        <strain evidence="6">NRRL Y-17796</strain>
    </source>
</reference>
<dbReference type="SUPFAM" id="SSF53300">
    <property type="entry name" value="vWA-like"/>
    <property type="match status" value="1"/>
</dbReference>
<evidence type="ECO:0000256" key="1">
    <source>
        <dbReference type="ARBA" id="ARBA00022741"/>
    </source>
</evidence>
<feature type="compositionally biased region" description="Low complexity" evidence="3">
    <location>
        <begin position="19"/>
        <end position="35"/>
    </location>
</feature>
<keyword evidence="1" id="KW-0547">Nucleotide-binding</keyword>
<dbReference type="OrthoDB" id="5186at2759"/>
<dbReference type="Proteomes" id="UP000095023">
    <property type="component" value="Unassembled WGS sequence"/>
</dbReference>
<feature type="compositionally biased region" description="Basic and acidic residues" evidence="3">
    <location>
        <begin position="84"/>
        <end position="94"/>
    </location>
</feature>
<evidence type="ECO:0000259" key="4">
    <source>
        <dbReference type="PROSITE" id="PS50234"/>
    </source>
</evidence>
<feature type="compositionally biased region" description="Low complexity" evidence="3">
    <location>
        <begin position="52"/>
        <end position="65"/>
    </location>
</feature>
<sequence>MADQQELQDDIANNESAVAQEASGKESQSSQQAQQLEDENDTNEQSSGAQKESNANENSETSTSTKDAIEDLVKQISQVFKEFHQKSSLDRNPEENEDSANTNPDKVQHVEDIEEDYNMNAIDDAEKDEKQTIEFNDEIKHEQTETDELLSADQRPVEENAETGNLNVPESERLDTLDETENAGVAENDYSDDETMDNEVEDSDESDSETEQEPCMDLSDAKMAWNELERKVNDLALSLSEQLRLILEPTVATRMKGDYKTGKRLNMRKIIPFIASQYKRDKIWMRRTKPSKRDYYISVAIDDSKSMSEPLTSELALQSLALVAKALSHLEISHLGVFRFGAATKFVHQFNEQFVSSSGPKMIRWFQFDQDKTNLEDLLKKSIQAYMHEADSVNDTCKLEIIISDGICDNHSELRSLVSKGRENNIIFVFVILDPLNKNGSILDMNQVKYDVDANGEMKISLERYLDKFPFDYYVIVKELRELPNVLSSVLRQYFNETANI</sequence>
<proteinExistence type="predicted"/>
<dbReference type="AlphaFoldDB" id="A0A1E4TCD1"/>
<organism evidence="5 6">
    <name type="scientific">Tortispora caseinolytica NRRL Y-17796</name>
    <dbReference type="NCBI Taxonomy" id="767744"/>
    <lineage>
        <taxon>Eukaryota</taxon>
        <taxon>Fungi</taxon>
        <taxon>Dikarya</taxon>
        <taxon>Ascomycota</taxon>
        <taxon>Saccharomycotina</taxon>
        <taxon>Trigonopsidomycetes</taxon>
        <taxon>Trigonopsidales</taxon>
        <taxon>Trigonopsidaceae</taxon>
        <taxon>Tortispora</taxon>
    </lineage>
</organism>
<accession>A0A1E4TCD1</accession>
<evidence type="ECO:0000256" key="3">
    <source>
        <dbReference type="SAM" id="MobiDB-lite"/>
    </source>
</evidence>
<evidence type="ECO:0000313" key="5">
    <source>
        <dbReference type="EMBL" id="ODV89399.1"/>
    </source>
</evidence>
<keyword evidence="2" id="KW-0067">ATP-binding</keyword>
<dbReference type="GO" id="GO:0000027">
    <property type="term" value="P:ribosomal large subunit assembly"/>
    <property type="evidence" value="ECO:0007669"/>
    <property type="project" value="TreeGrafter"/>
</dbReference>
<feature type="compositionally biased region" description="Basic and acidic residues" evidence="3">
    <location>
        <begin position="127"/>
        <end position="144"/>
    </location>
</feature>
<dbReference type="GO" id="GO:0005634">
    <property type="term" value="C:nucleus"/>
    <property type="evidence" value="ECO:0007669"/>
    <property type="project" value="TreeGrafter"/>
</dbReference>
<feature type="region of interest" description="Disordered" evidence="3">
    <location>
        <begin position="84"/>
        <end position="214"/>
    </location>
</feature>
<dbReference type="PANTHER" id="PTHR48103:SF2">
    <property type="entry name" value="MIDASIN"/>
    <property type="match status" value="1"/>
</dbReference>
<name>A0A1E4TCD1_9ASCO</name>
<dbReference type="InterPro" id="IPR002035">
    <property type="entry name" value="VWF_A"/>
</dbReference>
<feature type="domain" description="VWFA" evidence="4">
    <location>
        <begin position="296"/>
        <end position="490"/>
    </location>
</feature>
<feature type="compositionally biased region" description="Acidic residues" evidence="3">
    <location>
        <begin position="189"/>
        <end position="214"/>
    </location>
</feature>
<evidence type="ECO:0000313" key="6">
    <source>
        <dbReference type="Proteomes" id="UP000095023"/>
    </source>
</evidence>
<evidence type="ECO:0000256" key="2">
    <source>
        <dbReference type="ARBA" id="ARBA00022840"/>
    </source>
</evidence>
<dbReference type="GO" id="GO:0030687">
    <property type="term" value="C:preribosome, large subunit precursor"/>
    <property type="evidence" value="ECO:0007669"/>
    <property type="project" value="TreeGrafter"/>
</dbReference>
<feature type="region of interest" description="Disordered" evidence="3">
    <location>
        <begin position="1"/>
        <end position="70"/>
    </location>
</feature>
<dbReference type="EMBL" id="KV453843">
    <property type="protein sequence ID" value="ODV89399.1"/>
    <property type="molecule type" value="Genomic_DNA"/>
</dbReference>
<dbReference type="InterPro" id="IPR036465">
    <property type="entry name" value="vWFA_dom_sf"/>
</dbReference>
<dbReference type="GO" id="GO:0000055">
    <property type="term" value="P:ribosomal large subunit export from nucleus"/>
    <property type="evidence" value="ECO:0007669"/>
    <property type="project" value="TreeGrafter"/>
</dbReference>